<evidence type="ECO:0000259" key="1">
    <source>
        <dbReference type="Pfam" id="PF17667"/>
    </source>
</evidence>
<dbReference type="Pfam" id="PF17667">
    <property type="entry name" value="Pkinase_fungal"/>
    <property type="match status" value="1"/>
</dbReference>
<reference evidence="2 3" key="1">
    <citation type="journal article" date="2020" name="ISME J.">
        <title>Uncovering the hidden diversity of litter-decomposition mechanisms in mushroom-forming fungi.</title>
        <authorList>
            <person name="Floudas D."/>
            <person name="Bentzer J."/>
            <person name="Ahren D."/>
            <person name="Johansson T."/>
            <person name="Persson P."/>
            <person name="Tunlid A."/>
        </authorList>
    </citation>
    <scope>NUCLEOTIDE SEQUENCE [LARGE SCALE GENOMIC DNA]</scope>
    <source>
        <strain evidence="2 3">CBS 406.79</strain>
    </source>
</reference>
<dbReference type="InterPro" id="IPR040976">
    <property type="entry name" value="Pkinase_fungal"/>
</dbReference>
<dbReference type="EMBL" id="JAACJN010000097">
    <property type="protein sequence ID" value="KAF5375479.1"/>
    <property type="molecule type" value="Genomic_DNA"/>
</dbReference>
<protein>
    <recommendedName>
        <fullName evidence="1">Fungal-type protein kinase domain-containing protein</fullName>
    </recommendedName>
</protein>
<dbReference type="Proteomes" id="UP000518752">
    <property type="component" value="Unassembled WGS sequence"/>
</dbReference>
<name>A0A8H5H2J6_9AGAR</name>
<dbReference type="AlphaFoldDB" id="A0A8H5H2J6"/>
<sequence length="183" mass="20897">MLNSLDWEGNDLNQNILQKRLKSHFGEAYEMRSLRATVLEKPKPLSSLRSAREFAQFTAGSTNSQKFCIVTSVWPTSCSAERATKHRTGTKPFMAHNLLNTNWDKGHFYRHDLESLFYIILILSCLYTGLTTRASTLLFEDWFDGVDQVPSNAKYVFILLESSQLPQTLRDLNTAKLKTAKSN</sequence>
<feature type="domain" description="Fungal-type protein kinase" evidence="1">
    <location>
        <begin position="79"/>
        <end position="121"/>
    </location>
</feature>
<accession>A0A8H5H2J6</accession>
<proteinExistence type="predicted"/>
<comment type="caution">
    <text evidence="2">The sequence shown here is derived from an EMBL/GenBank/DDBJ whole genome shotgun (WGS) entry which is preliminary data.</text>
</comment>
<evidence type="ECO:0000313" key="3">
    <source>
        <dbReference type="Proteomes" id="UP000518752"/>
    </source>
</evidence>
<gene>
    <name evidence="2" type="ORF">D9757_009950</name>
</gene>
<dbReference type="OrthoDB" id="5569250at2759"/>
<evidence type="ECO:0000313" key="2">
    <source>
        <dbReference type="EMBL" id="KAF5375479.1"/>
    </source>
</evidence>
<keyword evidence="3" id="KW-1185">Reference proteome</keyword>
<organism evidence="2 3">
    <name type="scientific">Collybiopsis confluens</name>
    <dbReference type="NCBI Taxonomy" id="2823264"/>
    <lineage>
        <taxon>Eukaryota</taxon>
        <taxon>Fungi</taxon>
        <taxon>Dikarya</taxon>
        <taxon>Basidiomycota</taxon>
        <taxon>Agaricomycotina</taxon>
        <taxon>Agaricomycetes</taxon>
        <taxon>Agaricomycetidae</taxon>
        <taxon>Agaricales</taxon>
        <taxon>Marasmiineae</taxon>
        <taxon>Omphalotaceae</taxon>
        <taxon>Collybiopsis</taxon>
    </lineage>
</organism>